<proteinExistence type="predicted"/>
<keyword evidence="1" id="KW-0175">Coiled coil</keyword>
<dbReference type="Gene3D" id="1.20.5.170">
    <property type="match status" value="2"/>
</dbReference>
<dbReference type="EMBL" id="JAJEPS010000015">
    <property type="protein sequence ID" value="MCC2127108.1"/>
    <property type="molecule type" value="Genomic_DNA"/>
</dbReference>
<feature type="coiled-coil region" evidence="1">
    <location>
        <begin position="25"/>
        <end position="80"/>
    </location>
</feature>
<dbReference type="Proteomes" id="UP001198220">
    <property type="component" value="Unassembled WGS sequence"/>
</dbReference>
<dbReference type="AlphaFoldDB" id="A0AAE3A9V2"/>
<protein>
    <submittedName>
        <fullName evidence="2">Uncharacterized protein</fullName>
    </submittedName>
</protein>
<dbReference type="SUPFAM" id="SSF58100">
    <property type="entry name" value="Bacterial hemolysins"/>
    <property type="match status" value="1"/>
</dbReference>
<accession>A0AAE3A9V2</accession>
<evidence type="ECO:0000256" key="1">
    <source>
        <dbReference type="SAM" id="Coils"/>
    </source>
</evidence>
<gene>
    <name evidence="2" type="ORF">LKD36_13120</name>
</gene>
<evidence type="ECO:0000313" key="2">
    <source>
        <dbReference type="EMBL" id="MCC2127108.1"/>
    </source>
</evidence>
<sequence length="165" mass="19024">MLNERDLELIGGVVTKAIEPVREEVKELRKDVTELQVGMKELRKDVTELQVGMKELRADVTELQVEVKELRKDVTKLQGDVVELQTGMEKLSTDVERLGRKTEKIEFIMENELRPNICKIAEGHLDLSRKLDMVRVRRSECTLMDIQISGLQLDIREIKNTLKIA</sequence>
<name>A0AAE3A9V2_9FIRM</name>
<reference evidence="2 3" key="1">
    <citation type="submission" date="2021-10" db="EMBL/GenBank/DDBJ databases">
        <title>Anaerobic single-cell dispensing facilitates the cultivation of human gut bacteria.</title>
        <authorList>
            <person name="Afrizal A."/>
        </authorList>
    </citation>
    <scope>NUCLEOTIDE SEQUENCE [LARGE SCALE GENOMIC DNA]</scope>
    <source>
        <strain evidence="2 3">CLA-AA-H276</strain>
    </source>
</reference>
<evidence type="ECO:0000313" key="3">
    <source>
        <dbReference type="Proteomes" id="UP001198220"/>
    </source>
</evidence>
<organism evidence="2 3">
    <name type="scientific">Hominiventricola filiformis</name>
    <dbReference type="NCBI Taxonomy" id="2885352"/>
    <lineage>
        <taxon>Bacteria</taxon>
        <taxon>Bacillati</taxon>
        <taxon>Bacillota</taxon>
        <taxon>Clostridia</taxon>
        <taxon>Lachnospirales</taxon>
        <taxon>Lachnospiraceae</taxon>
        <taxon>Hominiventricola</taxon>
    </lineage>
</organism>
<dbReference type="RefSeq" id="WP_118769910.1">
    <property type="nucleotide sequence ID" value="NZ_JAJEPS010000015.1"/>
</dbReference>
<keyword evidence="3" id="KW-1185">Reference proteome</keyword>
<comment type="caution">
    <text evidence="2">The sequence shown here is derived from an EMBL/GenBank/DDBJ whole genome shotgun (WGS) entry which is preliminary data.</text>
</comment>